<dbReference type="SUPFAM" id="SSF55486">
    <property type="entry name" value="Metalloproteases ('zincins'), catalytic domain"/>
    <property type="match status" value="2"/>
</dbReference>
<evidence type="ECO:0000256" key="20">
    <source>
        <dbReference type="PIRSR" id="PIRSR634016-4"/>
    </source>
</evidence>
<evidence type="ECO:0000256" key="7">
    <source>
        <dbReference type="ARBA" id="ARBA00022622"/>
    </source>
</evidence>
<feature type="domain" description="Peptidase M1 membrane alanine aminopeptidase" evidence="22">
    <location>
        <begin position="282"/>
        <end position="502"/>
    </location>
</feature>
<dbReference type="Gene3D" id="1.25.50.20">
    <property type="match status" value="2"/>
</dbReference>
<dbReference type="GO" id="GO:0006508">
    <property type="term" value="P:proteolysis"/>
    <property type="evidence" value="ECO:0007669"/>
    <property type="project" value="UniProtKB-KW"/>
</dbReference>
<keyword evidence="6" id="KW-1003">Cell membrane</keyword>
<evidence type="ECO:0000256" key="5">
    <source>
        <dbReference type="ARBA" id="ARBA00015611"/>
    </source>
</evidence>
<dbReference type="InterPro" id="IPR024571">
    <property type="entry name" value="ERAP1-like_C_dom"/>
</dbReference>
<evidence type="ECO:0000259" key="23">
    <source>
        <dbReference type="Pfam" id="PF11838"/>
    </source>
</evidence>
<dbReference type="PANTHER" id="PTHR11533:SF290">
    <property type="entry name" value="AMINOPEPTIDASE"/>
    <property type="match status" value="1"/>
</dbReference>
<evidence type="ECO:0000256" key="17">
    <source>
        <dbReference type="ARBA" id="ARBA00023288"/>
    </source>
</evidence>
<dbReference type="CDD" id="cd09601">
    <property type="entry name" value="M1_APN-Q_like"/>
    <property type="match status" value="2"/>
</dbReference>
<dbReference type="GO" id="GO:0005615">
    <property type="term" value="C:extracellular space"/>
    <property type="evidence" value="ECO:0007669"/>
    <property type="project" value="TreeGrafter"/>
</dbReference>
<accession>A0A232FJ88</accession>
<dbReference type="PANTHER" id="PTHR11533">
    <property type="entry name" value="PROTEASE M1 ZINC METALLOPROTEASE"/>
    <property type="match status" value="1"/>
</dbReference>
<dbReference type="Gene3D" id="1.10.390.10">
    <property type="entry name" value="Neutral Protease Domain 2"/>
    <property type="match status" value="2"/>
</dbReference>
<dbReference type="GO" id="GO:0043171">
    <property type="term" value="P:peptide catabolic process"/>
    <property type="evidence" value="ECO:0007669"/>
    <property type="project" value="TreeGrafter"/>
</dbReference>
<dbReference type="GO" id="GO:0005886">
    <property type="term" value="C:plasma membrane"/>
    <property type="evidence" value="ECO:0007669"/>
    <property type="project" value="UniProtKB-SubCell"/>
</dbReference>
<dbReference type="Pfam" id="PF11838">
    <property type="entry name" value="ERAP1_C"/>
    <property type="match status" value="2"/>
</dbReference>
<organism evidence="25 26">
    <name type="scientific">Trichomalopsis sarcophagae</name>
    <dbReference type="NCBI Taxonomy" id="543379"/>
    <lineage>
        <taxon>Eukaryota</taxon>
        <taxon>Metazoa</taxon>
        <taxon>Ecdysozoa</taxon>
        <taxon>Arthropoda</taxon>
        <taxon>Hexapoda</taxon>
        <taxon>Insecta</taxon>
        <taxon>Pterygota</taxon>
        <taxon>Neoptera</taxon>
        <taxon>Endopterygota</taxon>
        <taxon>Hymenoptera</taxon>
        <taxon>Apocrita</taxon>
        <taxon>Proctotrupomorpha</taxon>
        <taxon>Chalcidoidea</taxon>
        <taxon>Pteromalidae</taxon>
        <taxon>Pteromalinae</taxon>
        <taxon>Trichomalopsis</taxon>
    </lineage>
</organism>
<dbReference type="InterPro" id="IPR050344">
    <property type="entry name" value="Peptidase_M1_aminopeptidases"/>
</dbReference>
<feature type="active site" description="Proton acceptor" evidence="18">
    <location>
        <position position="1288"/>
    </location>
</feature>
<comment type="similarity">
    <text evidence="3">Belongs to the peptidase M1 family.</text>
</comment>
<feature type="binding site" evidence="19">
    <location>
        <position position="1291"/>
    </location>
    <ligand>
        <name>Zn(2+)</name>
        <dbReference type="ChEBI" id="CHEBI:29105"/>
        <note>catalytic</note>
    </ligand>
</feature>
<comment type="caution">
    <text evidence="25">The sequence shown here is derived from an EMBL/GenBank/DDBJ whole genome shotgun (WGS) entry which is preliminary data.</text>
</comment>
<feature type="domain" description="Aminopeptidase N-like N-terminal" evidence="24">
    <location>
        <begin position="986"/>
        <end position="1183"/>
    </location>
</feature>
<dbReference type="FunFam" id="2.60.40.1910:FF:000008">
    <property type="entry name" value="Aminopeptidase"/>
    <property type="match status" value="1"/>
</dbReference>
<dbReference type="Gene3D" id="2.60.40.1730">
    <property type="entry name" value="tricorn interacting facor f3 domain"/>
    <property type="match status" value="2"/>
</dbReference>
<reference evidence="25 26" key="1">
    <citation type="journal article" date="2017" name="Curr. Biol.">
        <title>The Evolution of Venom by Co-option of Single-Copy Genes.</title>
        <authorList>
            <person name="Martinson E.O."/>
            <person name="Mrinalini"/>
            <person name="Kelkar Y.D."/>
            <person name="Chang C.H."/>
            <person name="Werren J.H."/>
        </authorList>
    </citation>
    <scope>NUCLEOTIDE SEQUENCE [LARGE SCALE GENOMIC DNA]</scope>
    <source>
        <strain evidence="25 26">Alberta</strain>
        <tissue evidence="25">Whole body</tissue>
    </source>
</reference>
<evidence type="ECO:0000256" key="13">
    <source>
        <dbReference type="ARBA" id="ARBA00023049"/>
    </source>
</evidence>
<dbReference type="InterPro" id="IPR027268">
    <property type="entry name" value="Peptidase_M4/M1_CTD_sf"/>
</dbReference>
<evidence type="ECO:0000256" key="15">
    <source>
        <dbReference type="ARBA" id="ARBA00023157"/>
    </source>
</evidence>
<feature type="signal peptide" evidence="21">
    <location>
        <begin position="1"/>
        <end position="20"/>
    </location>
</feature>
<dbReference type="STRING" id="543379.A0A232FJ88"/>
<dbReference type="InterPro" id="IPR034016">
    <property type="entry name" value="M1_APN-typ"/>
</dbReference>
<evidence type="ECO:0000313" key="26">
    <source>
        <dbReference type="Proteomes" id="UP000215335"/>
    </source>
</evidence>
<dbReference type="Pfam" id="PF01433">
    <property type="entry name" value="Peptidase_M1"/>
    <property type="match status" value="2"/>
</dbReference>
<dbReference type="InterPro" id="IPR042097">
    <property type="entry name" value="Aminopeptidase_N-like_N_sf"/>
</dbReference>
<dbReference type="GO" id="GO:0042277">
    <property type="term" value="F:peptide binding"/>
    <property type="evidence" value="ECO:0007669"/>
    <property type="project" value="TreeGrafter"/>
</dbReference>
<evidence type="ECO:0000256" key="21">
    <source>
        <dbReference type="SAM" id="SignalP"/>
    </source>
</evidence>
<evidence type="ECO:0000256" key="19">
    <source>
        <dbReference type="PIRSR" id="PIRSR634016-3"/>
    </source>
</evidence>
<feature type="domain" description="Peptidase M1 membrane alanine aminopeptidase" evidence="22">
    <location>
        <begin position="1216"/>
        <end position="1436"/>
    </location>
</feature>
<proteinExistence type="inferred from homology"/>
<keyword evidence="12 19" id="KW-0862">Zinc</keyword>
<evidence type="ECO:0000256" key="14">
    <source>
        <dbReference type="ARBA" id="ARBA00023136"/>
    </source>
</evidence>
<dbReference type="Proteomes" id="UP000215335">
    <property type="component" value="Unassembled WGS sequence"/>
</dbReference>
<keyword evidence="15" id="KW-1015">Disulfide bond</keyword>
<keyword evidence="14" id="KW-0472">Membrane</keyword>
<feature type="binding site" evidence="19">
    <location>
        <position position="1310"/>
    </location>
    <ligand>
        <name>Zn(2+)</name>
        <dbReference type="ChEBI" id="CHEBI:29105"/>
        <note>catalytic</note>
    </ligand>
</feature>
<dbReference type="SUPFAM" id="SSF63737">
    <property type="entry name" value="Leukotriene A4 hydrolase N-terminal domain"/>
    <property type="match status" value="2"/>
</dbReference>
<evidence type="ECO:0000256" key="9">
    <source>
        <dbReference type="ARBA" id="ARBA00022723"/>
    </source>
</evidence>
<evidence type="ECO:0000259" key="24">
    <source>
        <dbReference type="Pfam" id="PF17900"/>
    </source>
</evidence>
<evidence type="ECO:0000256" key="8">
    <source>
        <dbReference type="ARBA" id="ARBA00022670"/>
    </source>
</evidence>
<feature type="domain" description="Aminopeptidase N-like N-terminal" evidence="24">
    <location>
        <begin position="41"/>
        <end position="241"/>
    </location>
</feature>
<dbReference type="EMBL" id="NNAY01000153">
    <property type="protein sequence ID" value="OXU30528.1"/>
    <property type="molecule type" value="Genomic_DNA"/>
</dbReference>
<comment type="cofactor">
    <cofactor evidence="19">
        <name>Zn(2+)</name>
        <dbReference type="ChEBI" id="CHEBI:29105"/>
    </cofactor>
    <text evidence="19">Binds 1 zinc ion per subunit.</text>
</comment>
<comment type="subcellular location">
    <subcellularLocation>
        <location evidence="2">Cell membrane</location>
        <topology evidence="2">Lipid-anchor</topology>
        <topology evidence="2">GPI-anchor</topology>
    </subcellularLocation>
</comment>
<feature type="domain" description="ERAP1-like C-terminal" evidence="23">
    <location>
        <begin position="1518"/>
        <end position="1829"/>
    </location>
</feature>
<keyword evidence="17" id="KW-0449">Lipoprotein</keyword>
<sequence length="1885" mass="214924">MDCWTRLWLLALCVVGTSFAEMSDQPSDNSSLYRLPKDVFPESYDLLLLTDVTSGNFTYEGELDARLSVAKRTRRVVLHAYKTIALLEEKTRLARLAEDDPDVEVKEERIKAQGYDQETQFYVLETEEDLLPGGRYLLRLSFVGQVVDDVFGFYRSSHRAADGETRWIGVTQFSSIFARWAFPCMDEPGFRATFQLSIGHRENETVTSNSLPESVTPSDRKPGNDYYVSRFSRTPRMSTYLLGWVIHGFTRVNSSDPRIWLWTRSPAQAHWDKAPALVEGPKIYSTLEKWMNLPNPVGKIEHFAVPDFFFSAMENWGLITFRESVPLVSYESTSSKDIHGKLLTMAHEYSHTWFGNIVTMDFWNHAWIKEGFATYFAYLSLSMLDREPEVVMEDLFTLENVHASMIGDSAKHSRTMNGQGIGSPKSCRLHWDFVTYEKAASIIRMFAEVVGEDVFKEAMHGYLRDKQYTAAVPKDIYEHLESARKSRPDGIPVSIEEFVESWANQPNYPLVRASRAANGSLTLSQRVFQFAPRAESNQSRFWWIPLNIAAGDRVLETWLGSELTRQVQLPPSDWYLVNHRQFGYYRVDYDDDNWSALRGLLNSENFRRLKSVDRAGLLDDAFNLARAGFRDYELPLELARYLCREEDYAPWAAASSALRLIDDKLRDRPDIRAAFRRYASELLTPIYKKLTFETLPSDSRVRRMHRSVVLSTACSIDLVDCVSNAKSIFDHWIDDENKVIPADLKAFVYRVGIVNGSGEQWISLRERFFKAELHSEKEPMMQALASSEDPAFVNELLELAVQPSADVAKQNRLSIVKAVVAGSSRNIETTLDYLRDNLTEVIRLRGEDFLADALSAIGKEITSVVQNDKLTQFVETNASLLGSALEAGKKAMESARNNIAWINTCASQVSNYLNSKPHIVFRVVISLETSLSAIPPERCRLIIIFLACLIAVEARSNYPITFDTNNDVLFEDAKAKITYRLPTTVKPKNYELQLQPFFDDDDNHKAFTFDGKVKISFELLENVEHITFHSRNLTFKSTKLEKGNDTIEVVLKDENEDDLKRDFKVITSKSKEKFFKGTDYVLTIVYTGILHNDMRGFYRSSYKNDDGEVRWLAATHFEPYGARRAFPCFDEPQYKATFDVSIVHPKAYNAISNGAVKSTAETGVETNLKRTVFNTTPTMSTYLLAFVVSDFESKANKEKNFTVYARPNAIKHANLAVQIGEKLLKALENYTGIKFEIPKMDQAAIPDFPAGAMENWGLVLYGENSLLYDENVMISSEKQNIVETIAHEFAHQWFGDLVSPVWWKYLWLNEGFANFFQSFITQKVIPEWRTAEQAVVKSIQTNAFDFDSGRKTHPINQDVESPDEISAIFDNISYAKAGAVIRMMQHFLTETVFKKGLITYLTEKSHGAANSDDLFSALQKEAKDNPKNVKKIMDTWVNQKGYPVVKVTRNYDKDGTVKIQQERFVNYILDKEEQVNQTWHVPINYATEKKSDFNKTTADFWLTKAEETVKIDADSDQWLIVNKQQTGFYRVNYDEKNWNLIIKTLTSGKHEKIHLLNRAQLVNDALAFVKQNTLNISTLLHVTAYLTNETDYVAWYPGYKAFMWLNEKLINTEHYEIFKEYVVNTTKSVVESVGFDESKDPTNEEGHLTKINRKVAINLACFVGSKQCTTKLNENFEKWLNDPTNNPLKPNLKQATLCNGLRTASADVWNRTLSLCVNITNSVEKADLIDALGCSTDENILRNYINYVAEDDSPLGKYMSSVIRSISEHSDVGVNLALDFVTDRFNTLYRKLLNEMAITNLITSIGEKITTQEQLEKLKATDKKDIHKKFTSPAIAVAENNIEWVKKHNDSLVAWTKELKGNGVSIASASAVLILTLLVISTIMS</sequence>
<keyword evidence="16" id="KW-0325">Glycoprotein</keyword>
<evidence type="ECO:0000259" key="22">
    <source>
        <dbReference type="Pfam" id="PF01433"/>
    </source>
</evidence>
<evidence type="ECO:0000256" key="6">
    <source>
        <dbReference type="ARBA" id="ARBA00022475"/>
    </source>
</evidence>
<feature type="domain" description="ERAP1-like C-terminal" evidence="23">
    <location>
        <begin position="574"/>
        <end position="894"/>
    </location>
</feature>
<evidence type="ECO:0000256" key="16">
    <source>
        <dbReference type="ARBA" id="ARBA00023180"/>
    </source>
</evidence>
<dbReference type="GO" id="GO:0008270">
    <property type="term" value="F:zinc ion binding"/>
    <property type="evidence" value="ECO:0007669"/>
    <property type="project" value="InterPro"/>
</dbReference>
<dbReference type="GO" id="GO:0005737">
    <property type="term" value="C:cytoplasm"/>
    <property type="evidence" value="ECO:0007669"/>
    <property type="project" value="TreeGrafter"/>
</dbReference>
<dbReference type="Gene3D" id="2.60.40.1910">
    <property type="match status" value="2"/>
</dbReference>
<dbReference type="Pfam" id="PF17900">
    <property type="entry name" value="Peptidase_M1_N"/>
    <property type="match status" value="2"/>
</dbReference>
<keyword evidence="8" id="KW-0645">Protease</keyword>
<dbReference type="EC" id="3.4.11.2" evidence="4"/>
<keyword evidence="7" id="KW-0336">GPI-anchor</keyword>
<keyword evidence="11" id="KW-0378">Hydrolase</keyword>
<comment type="catalytic activity">
    <reaction evidence="1">
        <text>Release of an N-terminal amino acid, Xaa-|-Yaa- from a peptide, amide or arylamide. Xaa is preferably Ala, but may be most amino acids including Pro (slow action). When a terminal hydrophobic residue is followed by a prolyl residue, the two may be released as an intact Xaa-Pro dipeptide.</text>
        <dbReference type="EC" id="3.4.11.2"/>
    </reaction>
</comment>
<evidence type="ECO:0000256" key="18">
    <source>
        <dbReference type="PIRSR" id="PIRSR634016-1"/>
    </source>
</evidence>
<protein>
    <recommendedName>
        <fullName evidence="5">Aminopeptidase N</fullName>
        <ecNumber evidence="4">3.4.11.2</ecNumber>
    </recommendedName>
</protein>
<evidence type="ECO:0000256" key="1">
    <source>
        <dbReference type="ARBA" id="ARBA00000098"/>
    </source>
</evidence>
<keyword evidence="9 19" id="KW-0479">Metal-binding</keyword>
<evidence type="ECO:0000313" key="25">
    <source>
        <dbReference type="EMBL" id="OXU30528.1"/>
    </source>
</evidence>
<dbReference type="FunFam" id="1.25.50.20:FF:000001">
    <property type="entry name" value="Aminopeptidase"/>
    <property type="match status" value="2"/>
</dbReference>
<dbReference type="FunFam" id="2.60.40.1730:FF:000013">
    <property type="entry name" value="Aminopeptidase"/>
    <property type="match status" value="1"/>
</dbReference>
<feature type="site" description="Transition state stabilizer" evidence="20">
    <location>
        <position position="1374"/>
    </location>
</feature>
<dbReference type="GO" id="GO:0098552">
    <property type="term" value="C:side of membrane"/>
    <property type="evidence" value="ECO:0007669"/>
    <property type="project" value="UniProtKB-KW"/>
</dbReference>
<keyword evidence="13" id="KW-0482">Metalloprotease</keyword>
<evidence type="ECO:0000256" key="12">
    <source>
        <dbReference type="ARBA" id="ARBA00022833"/>
    </source>
</evidence>
<keyword evidence="26" id="KW-1185">Reference proteome</keyword>
<evidence type="ECO:0000256" key="10">
    <source>
        <dbReference type="ARBA" id="ARBA00022729"/>
    </source>
</evidence>
<gene>
    <name evidence="25" type="ORF">TSAR_007331</name>
</gene>
<evidence type="ECO:0000256" key="11">
    <source>
        <dbReference type="ARBA" id="ARBA00022801"/>
    </source>
</evidence>
<evidence type="ECO:0000256" key="3">
    <source>
        <dbReference type="ARBA" id="ARBA00010136"/>
    </source>
</evidence>
<feature type="binding site" evidence="19">
    <location>
        <position position="1287"/>
    </location>
    <ligand>
        <name>Zn(2+)</name>
        <dbReference type="ChEBI" id="CHEBI:29105"/>
        <note>catalytic</note>
    </ligand>
</feature>
<feature type="chain" id="PRO_5013234846" description="Aminopeptidase N" evidence="21">
    <location>
        <begin position="21"/>
        <end position="1885"/>
    </location>
</feature>
<dbReference type="OrthoDB" id="510539at2759"/>
<dbReference type="InterPro" id="IPR001930">
    <property type="entry name" value="Peptidase_M1"/>
</dbReference>
<dbReference type="GO" id="GO:0070006">
    <property type="term" value="F:metalloaminopeptidase activity"/>
    <property type="evidence" value="ECO:0007669"/>
    <property type="project" value="TreeGrafter"/>
</dbReference>
<name>A0A232FJ88_9HYME</name>
<evidence type="ECO:0000256" key="2">
    <source>
        <dbReference type="ARBA" id="ARBA00004609"/>
    </source>
</evidence>
<evidence type="ECO:0000256" key="4">
    <source>
        <dbReference type="ARBA" id="ARBA00012564"/>
    </source>
</evidence>
<dbReference type="GO" id="GO:0016285">
    <property type="term" value="F:alanyl aminopeptidase activity"/>
    <property type="evidence" value="ECO:0007669"/>
    <property type="project" value="UniProtKB-EC"/>
</dbReference>
<dbReference type="PRINTS" id="PR00756">
    <property type="entry name" value="ALADIPTASE"/>
</dbReference>
<dbReference type="InterPro" id="IPR045357">
    <property type="entry name" value="Aminopeptidase_N-like_N"/>
</dbReference>
<dbReference type="InterPro" id="IPR014782">
    <property type="entry name" value="Peptidase_M1_dom"/>
</dbReference>
<dbReference type="FunFam" id="1.10.390.10:FF:000019">
    <property type="entry name" value="Aminopeptidase"/>
    <property type="match status" value="1"/>
</dbReference>
<keyword evidence="10 21" id="KW-0732">Signal</keyword>